<sequence length="102" mass="10963">MTITMLLVIFMLGFVNVADAAFAGKKSQALTESLAPAASMEAPAAPAADTETLLLVILCFILPPLAVFLKYDDAGTPFIVNLILTLFFWIPGVIHALYHVLK</sequence>
<evidence type="ECO:0000256" key="2">
    <source>
        <dbReference type="ARBA" id="ARBA00009530"/>
    </source>
</evidence>
<dbReference type="AlphaFoldDB" id="A0A0S7C3Y0"/>
<feature type="transmembrane region" description="Helical" evidence="6">
    <location>
        <begin position="78"/>
        <end position="98"/>
    </location>
</feature>
<dbReference type="PANTHER" id="PTHR21659:SF42">
    <property type="entry name" value="UPF0057 MEMBRANE PROTEIN ZK632.10-RELATED"/>
    <property type="match status" value="1"/>
</dbReference>
<dbReference type="EMBL" id="DF968183">
    <property type="protein sequence ID" value="GAP44532.1"/>
    <property type="molecule type" value="Genomic_DNA"/>
</dbReference>
<evidence type="ECO:0000256" key="4">
    <source>
        <dbReference type="ARBA" id="ARBA00022989"/>
    </source>
</evidence>
<keyword evidence="3 6" id="KW-0812">Transmembrane</keyword>
<dbReference type="Proteomes" id="UP000053091">
    <property type="component" value="Unassembled WGS sequence"/>
</dbReference>
<accession>A0A0S7C3Y0</accession>
<comment type="similarity">
    <text evidence="2">Belongs to the UPF0057 (PMP3) family.</text>
</comment>
<name>A0A0S7C3Y0_9BACT</name>
<protein>
    <submittedName>
        <fullName evidence="7">Uncharacterized membrane protein YqaE, homolog of Blt101, UPF0057 family</fullName>
    </submittedName>
</protein>
<proteinExistence type="inferred from homology"/>
<evidence type="ECO:0000256" key="3">
    <source>
        <dbReference type="ARBA" id="ARBA00022692"/>
    </source>
</evidence>
<dbReference type="Pfam" id="PF01679">
    <property type="entry name" value="Pmp3"/>
    <property type="match status" value="1"/>
</dbReference>
<keyword evidence="5 6" id="KW-0472">Membrane</keyword>
<evidence type="ECO:0000256" key="1">
    <source>
        <dbReference type="ARBA" id="ARBA00004370"/>
    </source>
</evidence>
<dbReference type="STRING" id="1678841.TBC1_12340"/>
<feature type="transmembrane region" description="Helical" evidence="6">
    <location>
        <begin position="53"/>
        <end position="71"/>
    </location>
</feature>
<evidence type="ECO:0000256" key="5">
    <source>
        <dbReference type="ARBA" id="ARBA00023136"/>
    </source>
</evidence>
<keyword evidence="8" id="KW-1185">Reference proteome</keyword>
<organism evidence="7">
    <name type="scientific">Lentimicrobium saccharophilum</name>
    <dbReference type="NCBI Taxonomy" id="1678841"/>
    <lineage>
        <taxon>Bacteria</taxon>
        <taxon>Pseudomonadati</taxon>
        <taxon>Bacteroidota</taxon>
        <taxon>Bacteroidia</taxon>
        <taxon>Bacteroidales</taxon>
        <taxon>Lentimicrobiaceae</taxon>
        <taxon>Lentimicrobium</taxon>
    </lineage>
</organism>
<dbReference type="InterPro" id="IPR000612">
    <property type="entry name" value="PMP3"/>
</dbReference>
<evidence type="ECO:0000256" key="6">
    <source>
        <dbReference type="SAM" id="Phobius"/>
    </source>
</evidence>
<dbReference type="GO" id="GO:0016020">
    <property type="term" value="C:membrane"/>
    <property type="evidence" value="ECO:0007669"/>
    <property type="project" value="UniProtKB-SubCell"/>
</dbReference>
<comment type="subcellular location">
    <subcellularLocation>
        <location evidence="1">Membrane</location>
    </subcellularLocation>
</comment>
<evidence type="ECO:0000313" key="7">
    <source>
        <dbReference type="EMBL" id="GAP44532.1"/>
    </source>
</evidence>
<dbReference type="PANTHER" id="PTHR21659">
    <property type="entry name" value="HYDROPHOBIC PROTEIN RCI2 LOW TEMPERATURE AND SALT RESPONSIVE PROTEIN LTI6 -RELATED"/>
    <property type="match status" value="1"/>
</dbReference>
<evidence type="ECO:0000313" key="8">
    <source>
        <dbReference type="Proteomes" id="UP000053091"/>
    </source>
</evidence>
<reference evidence="7" key="1">
    <citation type="journal article" date="2015" name="Genome Announc.">
        <title>Draft Genome Sequence of Bacteroidales Strain TBC1, a Novel Isolate from a Methanogenic Wastewater Treatment System.</title>
        <authorList>
            <person name="Tourlousse D.M."/>
            <person name="Matsuura N."/>
            <person name="Sun L."/>
            <person name="Toyonaga M."/>
            <person name="Kuroda K."/>
            <person name="Ohashi A."/>
            <person name="Cruz R."/>
            <person name="Yamaguchi T."/>
            <person name="Sekiguchi Y."/>
        </authorList>
    </citation>
    <scope>NUCLEOTIDE SEQUENCE [LARGE SCALE GENOMIC DNA]</scope>
    <source>
        <strain evidence="7">TBC1</strain>
    </source>
</reference>
<keyword evidence="4 6" id="KW-1133">Transmembrane helix</keyword>
<gene>
    <name evidence="7" type="ORF">TBC1_12340</name>
</gene>